<dbReference type="GO" id="GO:0003700">
    <property type="term" value="F:DNA-binding transcription factor activity"/>
    <property type="evidence" value="ECO:0007669"/>
    <property type="project" value="TreeGrafter"/>
</dbReference>
<evidence type="ECO:0000256" key="2">
    <source>
        <dbReference type="PROSITE-ProRule" id="PRU00335"/>
    </source>
</evidence>
<dbReference type="PANTHER" id="PTHR30055:SF239">
    <property type="entry name" value="TRANSCRIPTIONAL REGULATORY PROTEIN"/>
    <property type="match status" value="1"/>
</dbReference>
<proteinExistence type="predicted"/>
<dbReference type="GO" id="GO:0000976">
    <property type="term" value="F:transcription cis-regulatory region binding"/>
    <property type="evidence" value="ECO:0007669"/>
    <property type="project" value="TreeGrafter"/>
</dbReference>
<sequence length="186" mass="20718">MRLSVTRDDYFNAAMEILASTGVAGLKIAPLCKSLGVTSGSFYGYFGSMDGFVTEFLAYWERAQTERIAELSNVPEDLATRVHLMKTLTAKLPHDAEAAIRGWAHANSQVAQVQKAVDARRVEILTNLLRPAVATRRQAETLAIMGITLLVGLQQWRSPVTRKDFNRVFNEYEQMVYRAIGHTTAP</sequence>
<dbReference type="InterPro" id="IPR001647">
    <property type="entry name" value="HTH_TetR"/>
</dbReference>
<evidence type="ECO:0000313" key="4">
    <source>
        <dbReference type="EMBL" id="OBJ44631.1"/>
    </source>
</evidence>
<dbReference type="PROSITE" id="PS50977">
    <property type="entry name" value="HTH_TETR_2"/>
    <property type="match status" value="1"/>
</dbReference>
<reference evidence="4 5" key="1">
    <citation type="submission" date="2016-06" db="EMBL/GenBank/DDBJ databases">
        <authorList>
            <person name="Kjaerup R.B."/>
            <person name="Dalgaard T.S."/>
            <person name="Juul-Madsen H.R."/>
        </authorList>
    </citation>
    <scope>NUCLEOTIDE SEQUENCE [LARGE SCALE GENOMIC DNA]</scope>
    <source>
        <strain evidence="4 5">1127319.6</strain>
    </source>
</reference>
<evidence type="ECO:0000256" key="1">
    <source>
        <dbReference type="ARBA" id="ARBA00023125"/>
    </source>
</evidence>
<organism evidence="4 5">
    <name type="scientific">Mycolicibacterium mucogenicum</name>
    <name type="common">Mycobacterium mucogenicum</name>
    <dbReference type="NCBI Taxonomy" id="56689"/>
    <lineage>
        <taxon>Bacteria</taxon>
        <taxon>Bacillati</taxon>
        <taxon>Actinomycetota</taxon>
        <taxon>Actinomycetes</taxon>
        <taxon>Mycobacteriales</taxon>
        <taxon>Mycobacteriaceae</taxon>
        <taxon>Mycolicibacterium</taxon>
    </lineage>
</organism>
<feature type="domain" description="HTH tetR-type" evidence="3">
    <location>
        <begin position="4"/>
        <end position="64"/>
    </location>
</feature>
<dbReference type="OrthoDB" id="3218408at2"/>
<dbReference type="SUPFAM" id="SSF46689">
    <property type="entry name" value="Homeodomain-like"/>
    <property type="match status" value="1"/>
</dbReference>
<feature type="DNA-binding region" description="H-T-H motif" evidence="2">
    <location>
        <begin position="27"/>
        <end position="46"/>
    </location>
</feature>
<dbReference type="Proteomes" id="UP000093898">
    <property type="component" value="Unassembled WGS sequence"/>
</dbReference>
<dbReference type="EMBL" id="LZLC01000055">
    <property type="protein sequence ID" value="OBJ44631.1"/>
    <property type="molecule type" value="Genomic_DNA"/>
</dbReference>
<gene>
    <name evidence="4" type="ORF">A5630_15970</name>
</gene>
<comment type="caution">
    <text evidence="4">The sequence shown here is derived from an EMBL/GenBank/DDBJ whole genome shotgun (WGS) entry which is preliminary data.</text>
</comment>
<dbReference type="Gene3D" id="1.10.357.10">
    <property type="entry name" value="Tetracycline Repressor, domain 2"/>
    <property type="match status" value="1"/>
</dbReference>
<dbReference type="InterPro" id="IPR009057">
    <property type="entry name" value="Homeodomain-like_sf"/>
</dbReference>
<dbReference type="AlphaFoldDB" id="A0A1A3HAL8"/>
<dbReference type="PANTHER" id="PTHR30055">
    <property type="entry name" value="HTH-TYPE TRANSCRIPTIONAL REGULATOR RUTR"/>
    <property type="match status" value="1"/>
</dbReference>
<name>A0A1A3HAL8_MYCMU</name>
<dbReference type="Pfam" id="PF00440">
    <property type="entry name" value="TetR_N"/>
    <property type="match status" value="1"/>
</dbReference>
<evidence type="ECO:0000259" key="3">
    <source>
        <dbReference type="PROSITE" id="PS50977"/>
    </source>
</evidence>
<protein>
    <submittedName>
        <fullName evidence="4">TetR family transcriptional regulator</fullName>
    </submittedName>
</protein>
<dbReference type="RefSeq" id="WP_020098981.1">
    <property type="nucleotide sequence ID" value="NZ_LZLC01000055.1"/>
</dbReference>
<dbReference type="InterPro" id="IPR050109">
    <property type="entry name" value="HTH-type_TetR-like_transc_reg"/>
</dbReference>
<keyword evidence="1 2" id="KW-0238">DNA-binding</keyword>
<evidence type="ECO:0000313" key="5">
    <source>
        <dbReference type="Proteomes" id="UP000093898"/>
    </source>
</evidence>
<accession>A0A1A3HAL8</accession>